<dbReference type="AlphaFoldDB" id="A0A0S2DHW1"/>
<reference evidence="1 2" key="1">
    <citation type="submission" date="2015-11" db="EMBL/GenBank/DDBJ databases">
        <title>Genome sequences of Lysobacter enzymogenes strain C3 and Lysobacter antibioticus ATCC 29479.</title>
        <authorList>
            <person name="Kobayashi D.Y."/>
        </authorList>
    </citation>
    <scope>NUCLEOTIDE SEQUENCE [LARGE SCALE GENOMIC DNA]</scope>
    <source>
        <strain evidence="1 2">C3</strain>
    </source>
</reference>
<evidence type="ECO:0008006" key="3">
    <source>
        <dbReference type="Google" id="ProtNLM"/>
    </source>
</evidence>
<dbReference type="EMBL" id="CP013140">
    <property type="protein sequence ID" value="ALN57992.1"/>
    <property type="molecule type" value="Genomic_DNA"/>
</dbReference>
<evidence type="ECO:0000313" key="2">
    <source>
        <dbReference type="Proteomes" id="UP000061569"/>
    </source>
</evidence>
<sequence length="95" mass="10259">MNADDSVRKADGVRWRPVPQAECLMVFSPHSGRIHWLALDTWLLFELCDGRNVDAVARGYAELAGDKLGGGDARARAERGLASLLGSRLIEAAPA</sequence>
<proteinExistence type="predicted"/>
<evidence type="ECO:0000313" key="1">
    <source>
        <dbReference type="EMBL" id="ALN57992.1"/>
    </source>
</evidence>
<dbReference type="KEGG" id="lez:GLE_2644"/>
<dbReference type="STRING" id="69.GLE_2644"/>
<name>A0A0S2DHW1_LYSEN</name>
<dbReference type="Proteomes" id="UP000061569">
    <property type="component" value="Chromosome"/>
</dbReference>
<gene>
    <name evidence="1" type="ORF">GLE_2644</name>
</gene>
<protein>
    <recommendedName>
        <fullName evidence="3">PqqD family protein</fullName>
    </recommendedName>
</protein>
<accession>A0A0S2DHW1</accession>
<organism evidence="1 2">
    <name type="scientific">Lysobacter enzymogenes</name>
    <dbReference type="NCBI Taxonomy" id="69"/>
    <lineage>
        <taxon>Bacteria</taxon>
        <taxon>Pseudomonadati</taxon>
        <taxon>Pseudomonadota</taxon>
        <taxon>Gammaproteobacteria</taxon>
        <taxon>Lysobacterales</taxon>
        <taxon>Lysobacteraceae</taxon>
        <taxon>Lysobacter</taxon>
    </lineage>
</organism>
<dbReference type="PATRIC" id="fig|69.6.peg.2603"/>